<dbReference type="FunFam" id="3.40.50.300:FF:003872">
    <property type="entry name" value="Multidrug resistance associated protein, putative"/>
    <property type="match status" value="1"/>
</dbReference>
<dbReference type="Gene3D" id="3.40.50.300">
    <property type="entry name" value="P-loop containing nucleotide triphosphate hydrolases"/>
    <property type="match status" value="1"/>
</dbReference>
<keyword evidence="8 10" id="KW-0472">Membrane</keyword>
<evidence type="ECO:0000256" key="1">
    <source>
        <dbReference type="ARBA" id="ARBA00004127"/>
    </source>
</evidence>
<dbReference type="PANTHER" id="PTHR24223:SF443">
    <property type="entry name" value="MULTIDRUG-RESISTANCE LIKE PROTEIN 1, ISOFORM I"/>
    <property type="match status" value="1"/>
</dbReference>
<name>A0A9W6U8C6_9STRA</name>
<keyword evidence="6" id="KW-0067">ATP-binding</keyword>
<dbReference type="Pfam" id="PF00005">
    <property type="entry name" value="ABC_tran"/>
    <property type="match status" value="1"/>
</dbReference>
<dbReference type="InterPro" id="IPR027417">
    <property type="entry name" value="P-loop_NTPase"/>
</dbReference>
<evidence type="ECO:0000256" key="4">
    <source>
        <dbReference type="ARBA" id="ARBA00022737"/>
    </source>
</evidence>
<dbReference type="InterPro" id="IPR003439">
    <property type="entry name" value="ABC_transporter-like_ATP-bd"/>
</dbReference>
<keyword evidence="4" id="KW-0677">Repeat</keyword>
<evidence type="ECO:0000256" key="5">
    <source>
        <dbReference type="ARBA" id="ARBA00022741"/>
    </source>
</evidence>
<keyword evidence="14" id="KW-1185">Reference proteome</keyword>
<feature type="domain" description="ABC transporter" evidence="11">
    <location>
        <begin position="321"/>
        <end position="578"/>
    </location>
</feature>
<dbReference type="GO" id="GO:0016020">
    <property type="term" value="C:membrane"/>
    <property type="evidence" value="ECO:0007669"/>
    <property type="project" value="InterPro"/>
</dbReference>
<dbReference type="PROSITE" id="PS50929">
    <property type="entry name" value="ABC_TM1F"/>
    <property type="match status" value="2"/>
</dbReference>
<evidence type="ECO:0000256" key="2">
    <source>
        <dbReference type="ARBA" id="ARBA00022448"/>
    </source>
</evidence>
<gene>
    <name evidence="13" type="ORF">Pfra01_000584900</name>
</gene>
<feature type="transmembrane region" description="Helical" evidence="10">
    <location>
        <begin position="859"/>
        <end position="879"/>
    </location>
</feature>
<evidence type="ECO:0000256" key="6">
    <source>
        <dbReference type="ARBA" id="ARBA00022840"/>
    </source>
</evidence>
<dbReference type="FunFam" id="1.20.1560.10:FF:000362">
    <property type="entry name" value="Uncharacterized protein"/>
    <property type="match status" value="1"/>
</dbReference>
<dbReference type="InterPro" id="IPR050173">
    <property type="entry name" value="ABC_transporter_C-like"/>
</dbReference>
<keyword evidence="2" id="KW-0813">Transport</keyword>
<evidence type="ECO:0000256" key="9">
    <source>
        <dbReference type="SAM" id="MobiDB-lite"/>
    </source>
</evidence>
<dbReference type="InterPro" id="IPR044726">
    <property type="entry name" value="ABCC_6TM_D2"/>
</dbReference>
<comment type="subcellular location">
    <subcellularLocation>
        <location evidence="1">Endomembrane system</location>
        <topology evidence="1">Multi-pass membrane protein</topology>
    </subcellularLocation>
</comment>
<dbReference type="AlphaFoldDB" id="A0A9W6U8C6"/>
<feature type="compositionally biased region" description="Low complexity" evidence="9">
    <location>
        <begin position="32"/>
        <end position="45"/>
    </location>
</feature>
<dbReference type="SUPFAM" id="SSF52540">
    <property type="entry name" value="P-loop containing nucleoside triphosphate hydrolases"/>
    <property type="match status" value="1"/>
</dbReference>
<proteinExistence type="predicted"/>
<feature type="transmembrane region" description="Helical" evidence="10">
    <location>
        <begin position="670"/>
        <end position="695"/>
    </location>
</feature>
<dbReference type="Gene3D" id="1.20.1560.10">
    <property type="entry name" value="ABC transporter type 1, transmembrane domain"/>
    <property type="match status" value="2"/>
</dbReference>
<dbReference type="InterPro" id="IPR011527">
    <property type="entry name" value="ABC1_TM_dom"/>
</dbReference>
<sequence length="890" mass="98850">MNTVQYSFPPSTLMKNVDVDQIFDQPSPCTDSNNQSKQSKSFQQSGTRNVTNDVDVDDMMKVGNERQLNQDDLLELDHESRSAVAYAYFKRHYDRHGHSIVRAIVHGYGGRFLLCGLASAFTTACILFAPIVLHHVIDEFAAPEMNMMNLGAWLVAFFASRLANALVGPHVNFQLQLMVFRMAVSLRALLFEKTMRCSIQSLSDSKAVDIANIYSADIQRVIQCANEINTLWILPIQIGTVVYMLYDVLGIAAFAGLIVIAVSMLTAFFFTKKTNRSYKQLMKRKDERMKLVKEVFGAIQIVKLNAWEAKFKEKFLALRELELSALSYFVYSMCGTIFVLWASPLFVSTVSFAVYALIMDQVLTAAKVFTSIALFNLLRDPLREFPGMIQKCLQAKISLNRMSDYLALHEVNLSNVLHDDASIPADVAISVNNATFTWSDDAERERYEQVLDVCGLLPDLKQFPAGDATEIGQKGINLSGGQKARVSLARACYSDADIFILDSPLAAVDAVVQSAIFSQCICGLLAEKTVVLITHSPDVIASSVANGKVLVSGGQLVFERQSIQHHRIQLRRQVSLCHERENLKIVEFIDKDLKNAGRLVEDEEREEGRVSAAVFWQYLNAMGGLKVIVSLIMIQSLWQGCQIGSDLWLSHWTGQKGSAYDASRAQYNMAVYALFGGGSALMVLAPAVTVAAAGLRASRDLFQSLTHALLYAPLQFFDANPIGRIVNRFGGDITYVEIDIPFDIGSLLVASFFAFCQLATAVYIVNILVVFIVPLAYLYINSAKFYLMPSREISRLLKVASSPVLSYISQAEGLTTIRAFGPKCIERTISEIFLRNDVNAQAWFSDFVVLVWFQIRIELVGCGIVVAVVMCLVYLRAYLSPGLVGVAFTN</sequence>
<evidence type="ECO:0000256" key="7">
    <source>
        <dbReference type="ARBA" id="ARBA00022989"/>
    </source>
</evidence>
<evidence type="ECO:0000256" key="3">
    <source>
        <dbReference type="ARBA" id="ARBA00022692"/>
    </source>
</evidence>
<evidence type="ECO:0000259" key="11">
    <source>
        <dbReference type="PROSITE" id="PS50893"/>
    </source>
</evidence>
<accession>A0A9W6U8C6</accession>
<dbReference type="InterPro" id="IPR044746">
    <property type="entry name" value="ABCC_6TM_D1"/>
</dbReference>
<keyword evidence="5" id="KW-0547">Nucleotide-binding</keyword>
<organism evidence="13 14">
    <name type="scientific">Phytophthora fragariaefolia</name>
    <dbReference type="NCBI Taxonomy" id="1490495"/>
    <lineage>
        <taxon>Eukaryota</taxon>
        <taxon>Sar</taxon>
        <taxon>Stramenopiles</taxon>
        <taxon>Oomycota</taxon>
        <taxon>Peronosporomycetes</taxon>
        <taxon>Peronosporales</taxon>
        <taxon>Peronosporaceae</taxon>
        <taxon>Phytophthora</taxon>
    </lineage>
</organism>
<evidence type="ECO:0000256" key="10">
    <source>
        <dbReference type="SAM" id="Phobius"/>
    </source>
</evidence>
<dbReference type="PROSITE" id="PS50893">
    <property type="entry name" value="ABC_TRANSPORTER_2"/>
    <property type="match status" value="1"/>
</dbReference>
<dbReference type="GO" id="GO:0005524">
    <property type="term" value="F:ATP binding"/>
    <property type="evidence" value="ECO:0007669"/>
    <property type="project" value="UniProtKB-KW"/>
</dbReference>
<feature type="transmembrane region" description="Helical" evidence="10">
    <location>
        <begin position="252"/>
        <end position="270"/>
    </location>
</feature>
<evidence type="ECO:0000259" key="12">
    <source>
        <dbReference type="PROSITE" id="PS50929"/>
    </source>
</evidence>
<dbReference type="EMBL" id="BSXT01000475">
    <property type="protein sequence ID" value="GMF28354.1"/>
    <property type="molecule type" value="Genomic_DNA"/>
</dbReference>
<feature type="region of interest" description="Disordered" evidence="9">
    <location>
        <begin position="24"/>
        <end position="55"/>
    </location>
</feature>
<evidence type="ECO:0000313" key="13">
    <source>
        <dbReference type="EMBL" id="GMF28354.1"/>
    </source>
</evidence>
<dbReference type="GO" id="GO:0140359">
    <property type="term" value="F:ABC-type transporter activity"/>
    <property type="evidence" value="ECO:0007669"/>
    <property type="project" value="InterPro"/>
</dbReference>
<evidence type="ECO:0000256" key="8">
    <source>
        <dbReference type="ARBA" id="ARBA00023136"/>
    </source>
</evidence>
<evidence type="ECO:0000313" key="14">
    <source>
        <dbReference type="Proteomes" id="UP001165121"/>
    </source>
</evidence>
<keyword evidence="3 10" id="KW-0812">Transmembrane</keyword>
<dbReference type="FunFam" id="1.20.1560.10:FF:000013">
    <property type="entry name" value="ABC transporter C family member 2"/>
    <property type="match status" value="1"/>
</dbReference>
<feature type="transmembrane region" description="Helical" evidence="10">
    <location>
        <begin position="752"/>
        <end position="780"/>
    </location>
</feature>
<dbReference type="CDD" id="cd18579">
    <property type="entry name" value="ABC_6TM_ABCC_D1"/>
    <property type="match status" value="1"/>
</dbReference>
<protein>
    <submittedName>
        <fullName evidence="13">Unnamed protein product</fullName>
    </submittedName>
</protein>
<feature type="transmembrane region" description="Helical" evidence="10">
    <location>
        <begin position="328"/>
        <end position="358"/>
    </location>
</feature>
<feature type="transmembrane region" description="Helical" evidence="10">
    <location>
        <begin position="112"/>
        <end position="133"/>
    </location>
</feature>
<feature type="domain" description="ABC transmembrane type-1" evidence="12">
    <location>
        <begin position="637"/>
        <end position="890"/>
    </location>
</feature>
<dbReference type="PANTHER" id="PTHR24223">
    <property type="entry name" value="ATP-BINDING CASSETTE SUB-FAMILY C"/>
    <property type="match status" value="1"/>
</dbReference>
<feature type="domain" description="ABC transmembrane type-1" evidence="12">
    <location>
        <begin position="113"/>
        <end position="394"/>
    </location>
</feature>
<keyword evidence="7 10" id="KW-1133">Transmembrane helix</keyword>
<dbReference type="CDD" id="cd18580">
    <property type="entry name" value="ABC_6TM_ABCC_D2"/>
    <property type="match status" value="1"/>
</dbReference>
<reference evidence="13" key="1">
    <citation type="submission" date="2023-04" db="EMBL/GenBank/DDBJ databases">
        <title>Phytophthora fragariaefolia NBRC 109709.</title>
        <authorList>
            <person name="Ichikawa N."/>
            <person name="Sato H."/>
            <person name="Tonouchi N."/>
        </authorList>
    </citation>
    <scope>NUCLEOTIDE SEQUENCE</scope>
    <source>
        <strain evidence="13">NBRC 109709</strain>
    </source>
</reference>
<dbReference type="InterPro" id="IPR036640">
    <property type="entry name" value="ABC1_TM_sf"/>
</dbReference>
<dbReference type="SUPFAM" id="SSF90123">
    <property type="entry name" value="ABC transporter transmembrane region"/>
    <property type="match status" value="2"/>
</dbReference>
<comment type="caution">
    <text evidence="13">The sequence shown here is derived from an EMBL/GenBank/DDBJ whole genome shotgun (WGS) entry which is preliminary data.</text>
</comment>
<dbReference type="GO" id="GO:0012505">
    <property type="term" value="C:endomembrane system"/>
    <property type="evidence" value="ECO:0007669"/>
    <property type="project" value="UniProtKB-SubCell"/>
</dbReference>
<dbReference type="GO" id="GO:0016887">
    <property type="term" value="F:ATP hydrolysis activity"/>
    <property type="evidence" value="ECO:0007669"/>
    <property type="project" value="InterPro"/>
</dbReference>
<feature type="transmembrane region" description="Helical" evidence="10">
    <location>
        <begin position="153"/>
        <end position="173"/>
    </location>
</feature>
<dbReference type="Proteomes" id="UP001165121">
    <property type="component" value="Unassembled WGS sequence"/>
</dbReference>
<dbReference type="Pfam" id="PF00664">
    <property type="entry name" value="ABC_membrane"/>
    <property type="match status" value="2"/>
</dbReference>
<dbReference type="OrthoDB" id="122819at2759"/>